<dbReference type="PANTHER" id="PTHR10126">
    <property type="entry name" value="TATA-BOX BINDING PROTEIN"/>
    <property type="match status" value="1"/>
</dbReference>
<dbReference type="GO" id="GO:0003677">
    <property type="term" value="F:DNA binding"/>
    <property type="evidence" value="ECO:0007669"/>
    <property type="project" value="UniProtKB-KW"/>
</dbReference>
<evidence type="ECO:0000313" key="5">
    <source>
        <dbReference type="Proteomes" id="UP001161247"/>
    </source>
</evidence>
<dbReference type="Pfam" id="PF00352">
    <property type="entry name" value="TBP"/>
    <property type="match status" value="1"/>
</dbReference>
<sequence>MADRNGSVGSEDFIRIVPTPDYVVSTVFLDCYVDLTALASKAGGLARYNPKRIDAVIIRIKTLPNTKVFVYAFGMMICMGAKDEEHSNLVARKYALFIQKLGFSAKFKDFKIQRKPGLGPVNVPIMFGDLALADEASSKCKPDPTQASSGQKSIVRRKSWREVPIPLLLSAVEPRLEEDNAVLLSTLCMKLAKDEVSVDEFHPLMMNIIPPKIFGLTFYLLLRVQESNRKVVSADAPVSSPIGVVEDTIDSADAAAAGADNATYRAGPGGGVKRLRITY</sequence>
<keyword evidence="2" id="KW-0238">DNA-binding</keyword>
<dbReference type="EMBL" id="OX459125">
    <property type="protein sequence ID" value="CAI9114828.1"/>
    <property type="molecule type" value="Genomic_DNA"/>
</dbReference>
<dbReference type="InterPro" id="IPR000814">
    <property type="entry name" value="TBP"/>
</dbReference>
<organism evidence="4 5">
    <name type="scientific">Oldenlandia corymbosa var. corymbosa</name>
    <dbReference type="NCBI Taxonomy" id="529605"/>
    <lineage>
        <taxon>Eukaryota</taxon>
        <taxon>Viridiplantae</taxon>
        <taxon>Streptophyta</taxon>
        <taxon>Embryophyta</taxon>
        <taxon>Tracheophyta</taxon>
        <taxon>Spermatophyta</taxon>
        <taxon>Magnoliopsida</taxon>
        <taxon>eudicotyledons</taxon>
        <taxon>Gunneridae</taxon>
        <taxon>Pentapetalae</taxon>
        <taxon>asterids</taxon>
        <taxon>lamiids</taxon>
        <taxon>Gentianales</taxon>
        <taxon>Rubiaceae</taxon>
        <taxon>Rubioideae</taxon>
        <taxon>Spermacoceae</taxon>
        <taxon>Hedyotis-Oldenlandia complex</taxon>
        <taxon>Oldenlandia</taxon>
    </lineage>
</organism>
<dbReference type="SUPFAM" id="SSF55945">
    <property type="entry name" value="TATA-box binding protein-like"/>
    <property type="match status" value="1"/>
</dbReference>
<keyword evidence="5" id="KW-1185">Reference proteome</keyword>
<gene>
    <name evidence="4" type="ORF">OLC1_LOCUS21467</name>
</gene>
<dbReference type="GO" id="GO:0006352">
    <property type="term" value="P:DNA-templated transcription initiation"/>
    <property type="evidence" value="ECO:0007669"/>
    <property type="project" value="InterPro"/>
</dbReference>
<evidence type="ECO:0000256" key="3">
    <source>
        <dbReference type="ARBA" id="ARBA00023163"/>
    </source>
</evidence>
<name>A0AAV1E6T5_OLDCO</name>
<dbReference type="InterPro" id="IPR012295">
    <property type="entry name" value="TBP_dom_sf"/>
</dbReference>
<accession>A0AAV1E6T5</accession>
<dbReference type="AlphaFoldDB" id="A0AAV1E6T5"/>
<keyword evidence="3" id="KW-0804">Transcription</keyword>
<proteinExistence type="inferred from homology"/>
<reference evidence="4" key="1">
    <citation type="submission" date="2023-03" db="EMBL/GenBank/DDBJ databases">
        <authorList>
            <person name="Julca I."/>
        </authorList>
    </citation>
    <scope>NUCLEOTIDE SEQUENCE</scope>
</reference>
<comment type="similarity">
    <text evidence="1">Belongs to the TBP family.</text>
</comment>
<dbReference type="Gene3D" id="3.30.310.10">
    <property type="entry name" value="TATA-Binding Protein"/>
    <property type="match status" value="1"/>
</dbReference>
<dbReference type="Proteomes" id="UP001161247">
    <property type="component" value="Chromosome 8"/>
</dbReference>
<evidence type="ECO:0000256" key="2">
    <source>
        <dbReference type="ARBA" id="ARBA00023125"/>
    </source>
</evidence>
<evidence type="ECO:0000256" key="1">
    <source>
        <dbReference type="ARBA" id="ARBA00005560"/>
    </source>
</evidence>
<protein>
    <submittedName>
        <fullName evidence="4">OLC1v1015638C3</fullName>
    </submittedName>
</protein>
<evidence type="ECO:0000313" key="4">
    <source>
        <dbReference type="EMBL" id="CAI9114828.1"/>
    </source>
</evidence>